<dbReference type="Pfam" id="PF02481">
    <property type="entry name" value="DNA_processg_A"/>
    <property type="match status" value="1"/>
</dbReference>
<evidence type="ECO:0000259" key="2">
    <source>
        <dbReference type="Pfam" id="PF02481"/>
    </source>
</evidence>
<gene>
    <name evidence="4" type="primary">dprA</name>
    <name evidence="4" type="ORF">FGL98_13335</name>
</gene>
<comment type="caution">
    <text evidence="4">The sequence shown here is derived from an EMBL/GenBank/DDBJ whole genome shotgun (WGS) entry which is preliminary data.</text>
</comment>
<evidence type="ECO:0000313" key="4">
    <source>
        <dbReference type="EMBL" id="TWP35560.1"/>
    </source>
</evidence>
<evidence type="ECO:0000313" key="5">
    <source>
        <dbReference type="Proteomes" id="UP000320244"/>
    </source>
</evidence>
<dbReference type="PANTHER" id="PTHR43022:SF1">
    <property type="entry name" value="PROTEIN SMF"/>
    <property type="match status" value="1"/>
</dbReference>
<dbReference type="Gene3D" id="3.40.50.450">
    <property type="match status" value="1"/>
</dbReference>
<comment type="similarity">
    <text evidence="1">Belongs to the DprA/Smf family.</text>
</comment>
<dbReference type="Proteomes" id="UP000320244">
    <property type="component" value="Unassembled WGS sequence"/>
</dbReference>
<dbReference type="Gene3D" id="1.10.10.10">
    <property type="entry name" value="Winged helix-like DNA-binding domain superfamily/Winged helix DNA-binding domain"/>
    <property type="match status" value="1"/>
</dbReference>
<accession>A0A563DZ77</accession>
<feature type="domain" description="DprA winged helix" evidence="3">
    <location>
        <begin position="315"/>
        <end position="366"/>
    </location>
</feature>
<feature type="domain" description="Smf/DprA SLOG" evidence="2">
    <location>
        <begin position="85"/>
        <end position="295"/>
    </location>
</feature>
<dbReference type="Pfam" id="PF17782">
    <property type="entry name" value="WHD_DprA"/>
    <property type="match status" value="1"/>
</dbReference>
<name>A0A563DZ77_9MICO</name>
<dbReference type="EMBL" id="VCQV01000018">
    <property type="protein sequence ID" value="TWP35560.1"/>
    <property type="molecule type" value="Genomic_DNA"/>
</dbReference>
<dbReference type="InterPro" id="IPR057666">
    <property type="entry name" value="DrpA_SLOG"/>
</dbReference>
<organism evidence="4 5">
    <name type="scientific">Leekyejoonella antrihumi</name>
    <dbReference type="NCBI Taxonomy" id="1660198"/>
    <lineage>
        <taxon>Bacteria</taxon>
        <taxon>Bacillati</taxon>
        <taxon>Actinomycetota</taxon>
        <taxon>Actinomycetes</taxon>
        <taxon>Micrococcales</taxon>
        <taxon>Dermacoccaceae</taxon>
        <taxon>Leekyejoonella</taxon>
    </lineage>
</organism>
<dbReference type="RefSeq" id="WP_146317266.1">
    <property type="nucleotide sequence ID" value="NZ_VCQV01000018.1"/>
</dbReference>
<dbReference type="InterPro" id="IPR036388">
    <property type="entry name" value="WH-like_DNA-bd_sf"/>
</dbReference>
<dbReference type="PANTHER" id="PTHR43022">
    <property type="entry name" value="PROTEIN SMF"/>
    <property type="match status" value="1"/>
</dbReference>
<keyword evidence="5" id="KW-1185">Reference proteome</keyword>
<proteinExistence type="inferred from homology"/>
<dbReference type="OrthoDB" id="9785707at2"/>
<dbReference type="SUPFAM" id="SSF102405">
    <property type="entry name" value="MCP/YpsA-like"/>
    <property type="match status" value="1"/>
</dbReference>
<reference evidence="4 5" key="2">
    <citation type="submission" date="2019-08" db="EMBL/GenBank/DDBJ databases">
        <title>Jejuicoccus antrihumi gen. nov., sp. nov., a new member of the family Dermacoccaceae isolated from a cave.</title>
        <authorList>
            <person name="Schumann P."/>
            <person name="Kim I.S."/>
        </authorList>
    </citation>
    <scope>NUCLEOTIDE SEQUENCE [LARGE SCALE GENOMIC DNA]</scope>
    <source>
        <strain evidence="4 5">C5-26</strain>
    </source>
</reference>
<protein>
    <submittedName>
        <fullName evidence="4">DNA-protecting protein DprA</fullName>
    </submittedName>
</protein>
<dbReference type="NCBIfam" id="TIGR00732">
    <property type="entry name" value="dprA"/>
    <property type="match status" value="1"/>
</dbReference>
<dbReference type="InterPro" id="IPR003488">
    <property type="entry name" value="DprA"/>
</dbReference>
<reference evidence="4 5" key="1">
    <citation type="submission" date="2019-05" db="EMBL/GenBank/DDBJ databases">
        <authorList>
            <person name="Lee S.D."/>
        </authorList>
    </citation>
    <scope>NUCLEOTIDE SEQUENCE [LARGE SCALE GENOMIC DNA]</scope>
    <source>
        <strain evidence="4 5">C5-26</strain>
    </source>
</reference>
<evidence type="ECO:0000256" key="1">
    <source>
        <dbReference type="ARBA" id="ARBA00006525"/>
    </source>
</evidence>
<dbReference type="GO" id="GO:0009294">
    <property type="term" value="P:DNA-mediated transformation"/>
    <property type="evidence" value="ECO:0007669"/>
    <property type="project" value="InterPro"/>
</dbReference>
<dbReference type="InterPro" id="IPR041614">
    <property type="entry name" value="DprA_WH"/>
</dbReference>
<sequence length="377" mass="39866">MSCSTESSPQSLDREVELRARVAISKVVEPLDRVLTPVILEHGPVGAWDRIRHNAGGRFDRCAARVADLDVDRVLAVAERLGIRILLPGDDEWPSGLDELACPPACLWVKGSEHLAHGTVRSVAIVGARSATPYGVQVAQELGHGLASRGFTVVSGAAFGIDVAAHRGAIVADRPTVAAMAGGVDRPYPAAHTNLLEEIVEHGAVISESPPGASPQRQRFLARNRLIAAITPGTVVVEAGLRSGSLNTARHAEALCRVVAAVPGSVYSPTSAGCHALVRDGRAVLVTDAAECAELLGEIGADLAPVQRGEVRVRDDLPEIPRRIFDALTVHQSTSVDRLTRSAGLSASEVLRGLGHLQLRGMAERKDNGWRRQAPDG</sequence>
<dbReference type="AlphaFoldDB" id="A0A563DZ77"/>
<evidence type="ECO:0000259" key="3">
    <source>
        <dbReference type="Pfam" id="PF17782"/>
    </source>
</evidence>